<evidence type="ECO:0000259" key="5">
    <source>
        <dbReference type="Pfam" id="PF00551"/>
    </source>
</evidence>
<dbReference type="InterPro" id="IPR002376">
    <property type="entry name" value="Formyl_transf_N"/>
</dbReference>
<dbReference type="Pfam" id="PF00551">
    <property type="entry name" value="Formyl_trans_N"/>
    <property type="match status" value="1"/>
</dbReference>
<dbReference type="PANTHER" id="PTHR43369">
    <property type="entry name" value="PHOSPHORIBOSYLGLYCINAMIDE FORMYLTRANSFERASE"/>
    <property type="match status" value="1"/>
</dbReference>
<dbReference type="GO" id="GO:0005829">
    <property type="term" value="C:cytosol"/>
    <property type="evidence" value="ECO:0007669"/>
    <property type="project" value="TreeGrafter"/>
</dbReference>
<organism evidence="6 7">
    <name type="scientific">Escherichia coli</name>
    <dbReference type="NCBI Taxonomy" id="562"/>
    <lineage>
        <taxon>Bacteria</taxon>
        <taxon>Pseudomonadati</taxon>
        <taxon>Pseudomonadota</taxon>
        <taxon>Gammaproteobacteria</taxon>
        <taxon>Enterobacterales</taxon>
        <taxon>Enterobacteriaceae</taxon>
        <taxon>Escherichia</taxon>
    </lineage>
</organism>
<dbReference type="EMBL" id="UGDC01000003">
    <property type="protein sequence ID" value="STJ79352.1"/>
    <property type="molecule type" value="Genomic_DNA"/>
</dbReference>
<dbReference type="AlphaFoldDB" id="A0A376Y5E9"/>
<comment type="pathway">
    <text evidence="1">Purine metabolism; IMP biosynthesis via de novo pathway; N(2)-formyl-N(1)-(5-phospho-D-ribosyl)glycinamide from N(1)-(5-phospho-D-ribosyl)glycinamide (10-formyl THF route): step 1/1.</text>
</comment>
<sequence>MHFVTDELDGGPVILQAKVPVFAGDSEDDITARVQTQEHAIYPLVISWFADGRLKMHENAAWLDGQRLPPQGYAADE</sequence>
<feature type="domain" description="Formyl transferase N-terminal" evidence="5">
    <location>
        <begin position="2"/>
        <end position="46"/>
    </location>
</feature>
<evidence type="ECO:0000256" key="4">
    <source>
        <dbReference type="ARBA" id="ARBA00022755"/>
    </source>
</evidence>
<reference evidence="6 7" key="1">
    <citation type="submission" date="2018-06" db="EMBL/GenBank/DDBJ databases">
        <authorList>
            <consortium name="Pathogen Informatics"/>
            <person name="Doyle S."/>
        </authorList>
    </citation>
    <scope>NUCLEOTIDE SEQUENCE [LARGE SCALE GENOMIC DNA]</scope>
    <source>
        <strain evidence="6 7">NCTC9117</strain>
    </source>
</reference>
<accession>A0A376Y5E9</accession>
<evidence type="ECO:0000313" key="7">
    <source>
        <dbReference type="Proteomes" id="UP000254785"/>
    </source>
</evidence>
<evidence type="ECO:0000256" key="3">
    <source>
        <dbReference type="ARBA" id="ARBA00022679"/>
    </source>
</evidence>
<evidence type="ECO:0000313" key="6">
    <source>
        <dbReference type="EMBL" id="STJ79352.1"/>
    </source>
</evidence>
<dbReference type="PANTHER" id="PTHR43369:SF2">
    <property type="entry name" value="PHOSPHORIBOSYLGLYCINAMIDE FORMYLTRANSFERASE"/>
    <property type="match status" value="1"/>
</dbReference>
<name>A0A376Y5E9_ECOLX</name>
<protein>
    <recommendedName>
        <fullName evidence="2">phosphoribosylglycinamide formyltransferase 1</fullName>
        <ecNumber evidence="2">2.1.2.2</ecNumber>
    </recommendedName>
</protein>
<keyword evidence="3 6" id="KW-0808">Transferase</keyword>
<keyword evidence="4" id="KW-0658">Purine biosynthesis</keyword>
<dbReference type="Gene3D" id="3.40.50.170">
    <property type="entry name" value="Formyl transferase, N-terminal domain"/>
    <property type="match status" value="1"/>
</dbReference>
<evidence type="ECO:0000256" key="2">
    <source>
        <dbReference type="ARBA" id="ARBA00012254"/>
    </source>
</evidence>
<dbReference type="Proteomes" id="UP000254785">
    <property type="component" value="Unassembled WGS sequence"/>
</dbReference>
<dbReference type="EC" id="2.1.2.2" evidence="2"/>
<dbReference type="GO" id="GO:0006189">
    <property type="term" value="P:'de novo' IMP biosynthetic process"/>
    <property type="evidence" value="ECO:0007669"/>
    <property type="project" value="TreeGrafter"/>
</dbReference>
<proteinExistence type="predicted"/>
<dbReference type="GO" id="GO:0004644">
    <property type="term" value="F:phosphoribosylglycinamide formyltransferase activity"/>
    <property type="evidence" value="ECO:0007669"/>
    <property type="project" value="UniProtKB-EC"/>
</dbReference>
<dbReference type="SUPFAM" id="SSF53328">
    <property type="entry name" value="Formyltransferase"/>
    <property type="match status" value="1"/>
</dbReference>
<evidence type="ECO:0000256" key="1">
    <source>
        <dbReference type="ARBA" id="ARBA00005054"/>
    </source>
</evidence>
<dbReference type="InterPro" id="IPR036477">
    <property type="entry name" value="Formyl_transf_N_sf"/>
</dbReference>
<gene>
    <name evidence="6" type="primary">purN_1</name>
    <name evidence="6" type="ORF">NCTC9117_01932</name>
</gene>